<dbReference type="EMBL" id="ARYI01000016">
    <property type="protein sequence ID" value="KCZ88220.1"/>
    <property type="molecule type" value="Genomic_DNA"/>
</dbReference>
<evidence type="ECO:0000256" key="1">
    <source>
        <dbReference type="SAM" id="MobiDB-lite"/>
    </source>
</evidence>
<feature type="signal peptide" evidence="2">
    <location>
        <begin position="1"/>
        <end position="21"/>
    </location>
</feature>
<dbReference type="Proteomes" id="UP000025061">
    <property type="component" value="Unassembled WGS sequence"/>
</dbReference>
<protein>
    <recommendedName>
        <fullName evidence="3">Putative auto-transporter adhesin head GIN domain-containing protein</fullName>
    </recommendedName>
</protein>
<dbReference type="Gene3D" id="2.160.20.120">
    <property type="match status" value="1"/>
</dbReference>
<accession>A0A059FC64</accession>
<comment type="caution">
    <text evidence="4">The sequence shown here is derived from an EMBL/GenBank/DDBJ whole genome shotgun (WGS) entry which is preliminary data.</text>
</comment>
<gene>
    <name evidence="4" type="ORF">HHI_14999</name>
</gene>
<keyword evidence="2" id="KW-0732">Signal</keyword>
<evidence type="ECO:0000313" key="4">
    <source>
        <dbReference type="EMBL" id="KCZ88220.1"/>
    </source>
</evidence>
<organism evidence="4 5">
    <name type="scientific">Hyphomonas hirschiana VP5</name>
    <dbReference type="NCBI Taxonomy" id="1280951"/>
    <lineage>
        <taxon>Bacteria</taxon>
        <taxon>Pseudomonadati</taxon>
        <taxon>Pseudomonadota</taxon>
        <taxon>Alphaproteobacteria</taxon>
        <taxon>Hyphomonadales</taxon>
        <taxon>Hyphomonadaceae</taxon>
        <taxon>Hyphomonas</taxon>
    </lineage>
</organism>
<evidence type="ECO:0000259" key="3">
    <source>
        <dbReference type="Pfam" id="PF10988"/>
    </source>
</evidence>
<evidence type="ECO:0000313" key="5">
    <source>
        <dbReference type="Proteomes" id="UP000025061"/>
    </source>
</evidence>
<proteinExistence type="predicted"/>
<feature type="domain" description="Putative auto-transporter adhesin head GIN" evidence="3">
    <location>
        <begin position="31"/>
        <end position="215"/>
    </location>
</feature>
<dbReference type="Pfam" id="PF10988">
    <property type="entry name" value="DUF2807"/>
    <property type="match status" value="1"/>
</dbReference>
<dbReference type="RefSeq" id="WP_011646955.1">
    <property type="nucleotide sequence ID" value="NZ_ARYI01000016.1"/>
</dbReference>
<sequence length="309" mass="30386">MLKTLTATAIIALATSPLAYAGTKAVNVDGFDRIEAKGAMNVVYTAGPETSVVIETDGNDFSDAEVSVDGDTLVITRVSIDKRGFFGGSANLKISDDGRTVRVNGKKVPYYTVRVTSPDLSGIKVAQSSSGNASGINSAEFTAKASSSASLTLSGRATSAEIGASSSADVDAVNFETGSLDVSASSSGEVDATAAGTGEVIVSASSSGEVSLRSTQAASFSVSASSGGEVDLAGVCASIDISASSGADVDAGKLQCETAVASASSGANVDAFASVSADGSASSGGDVSFDGAPAQKEARESSGGDVSFN</sequence>
<feature type="compositionally biased region" description="Low complexity" evidence="1">
    <location>
        <begin position="276"/>
        <end position="292"/>
    </location>
</feature>
<dbReference type="AlphaFoldDB" id="A0A059FC64"/>
<dbReference type="OrthoDB" id="7618481at2"/>
<evidence type="ECO:0000256" key="2">
    <source>
        <dbReference type="SAM" id="SignalP"/>
    </source>
</evidence>
<dbReference type="InterPro" id="IPR021255">
    <property type="entry name" value="DUF2807"/>
</dbReference>
<reference evidence="4 5" key="1">
    <citation type="submission" date="2013-04" db="EMBL/GenBank/DDBJ databases">
        <title>Hyphomonas hirschiana VP5 Genome Sequencing.</title>
        <authorList>
            <person name="Lai Q."/>
            <person name="Shao Z."/>
        </authorList>
    </citation>
    <scope>NUCLEOTIDE SEQUENCE [LARGE SCALE GENOMIC DNA]</scope>
    <source>
        <strain evidence="4 5">VP5</strain>
    </source>
</reference>
<keyword evidence="5" id="KW-1185">Reference proteome</keyword>
<feature type="region of interest" description="Disordered" evidence="1">
    <location>
        <begin position="276"/>
        <end position="309"/>
    </location>
</feature>
<name>A0A059FC64_9PROT</name>
<feature type="chain" id="PRO_5001577196" description="Putative auto-transporter adhesin head GIN domain-containing protein" evidence="2">
    <location>
        <begin position="22"/>
        <end position="309"/>
    </location>
</feature>
<dbReference type="PATRIC" id="fig|1280951.3.peg.3025"/>